<dbReference type="InterPro" id="IPR036188">
    <property type="entry name" value="FAD/NAD-bd_sf"/>
</dbReference>
<dbReference type="InterPro" id="IPR051205">
    <property type="entry name" value="UbiH/COQ6_monooxygenase"/>
</dbReference>
<evidence type="ECO:0000313" key="2">
    <source>
        <dbReference type="EMBL" id="SVA60846.1"/>
    </source>
</evidence>
<dbReference type="EMBL" id="UINC01014223">
    <property type="protein sequence ID" value="SVA60846.1"/>
    <property type="molecule type" value="Genomic_DNA"/>
</dbReference>
<dbReference type="AlphaFoldDB" id="A0A381X7V9"/>
<accession>A0A381X7V9</accession>
<sequence>MNVCLIGDGLISLTLAKTLINKKIKVFMYYENNRKIPNDNRTIGISSDNLDFIQKKIVKINKNLIWEINKIGIYNDQNTKEKILNFKQSNKRLFSIIKNNDLYKLLINSLKKNNKFKKIKIKNKSFYSKILNNQKFDLVINCDGNNEISTRYFYQKIIKDYVSTAYATIINHNKINNQEAIQIFTKHGPLAFLPISMTQTSVVYSIKNKSINNYLRFSQVEFEKLILENNKKYKINSINKFETFKLKSKTLRKYYNKNILAFGDMLHQIHPLSGQGFNMALRDIKVFLNLLIDKENLGLPVDHYIYQQFENKTKHLNFMFSSANDFIYEFFNYDNFYLKPFSKKLFNYLNNNKLFNKLAVQYADKGLMI</sequence>
<organism evidence="2">
    <name type="scientific">marine metagenome</name>
    <dbReference type="NCBI Taxonomy" id="408172"/>
    <lineage>
        <taxon>unclassified sequences</taxon>
        <taxon>metagenomes</taxon>
        <taxon>ecological metagenomes</taxon>
    </lineage>
</organism>
<evidence type="ECO:0000259" key="1">
    <source>
        <dbReference type="Pfam" id="PF08491"/>
    </source>
</evidence>
<name>A0A381X7V9_9ZZZZ</name>
<feature type="domain" description="Squalene epoxidase" evidence="1">
    <location>
        <begin position="138"/>
        <end position="353"/>
    </location>
</feature>
<dbReference type="PANTHER" id="PTHR43876">
    <property type="entry name" value="UBIQUINONE BIOSYNTHESIS MONOOXYGENASE COQ6, MITOCHONDRIAL"/>
    <property type="match status" value="1"/>
</dbReference>
<protein>
    <recommendedName>
        <fullName evidence="1">Squalene epoxidase domain-containing protein</fullName>
    </recommendedName>
</protein>
<dbReference type="PRINTS" id="PR00420">
    <property type="entry name" value="RNGMNOXGNASE"/>
</dbReference>
<dbReference type="PANTHER" id="PTHR43876:SF7">
    <property type="entry name" value="UBIQUINONE BIOSYNTHESIS MONOOXYGENASE COQ6, MITOCHONDRIAL"/>
    <property type="match status" value="1"/>
</dbReference>
<dbReference type="GO" id="GO:0005739">
    <property type="term" value="C:mitochondrion"/>
    <property type="evidence" value="ECO:0007669"/>
    <property type="project" value="TreeGrafter"/>
</dbReference>
<reference evidence="2" key="1">
    <citation type="submission" date="2018-05" db="EMBL/GenBank/DDBJ databases">
        <authorList>
            <person name="Lanie J.A."/>
            <person name="Ng W.-L."/>
            <person name="Kazmierczak K.M."/>
            <person name="Andrzejewski T.M."/>
            <person name="Davidsen T.M."/>
            <person name="Wayne K.J."/>
            <person name="Tettelin H."/>
            <person name="Glass J.I."/>
            <person name="Rusch D."/>
            <person name="Podicherti R."/>
            <person name="Tsui H.-C.T."/>
            <person name="Winkler M.E."/>
        </authorList>
    </citation>
    <scope>NUCLEOTIDE SEQUENCE</scope>
</reference>
<dbReference type="GO" id="GO:0050660">
    <property type="term" value="F:flavin adenine dinucleotide binding"/>
    <property type="evidence" value="ECO:0007669"/>
    <property type="project" value="InterPro"/>
</dbReference>
<dbReference type="Pfam" id="PF08491">
    <property type="entry name" value="SE"/>
    <property type="match status" value="1"/>
</dbReference>
<dbReference type="GO" id="GO:0004506">
    <property type="term" value="F:squalene monooxygenase activity"/>
    <property type="evidence" value="ECO:0007669"/>
    <property type="project" value="InterPro"/>
</dbReference>
<dbReference type="Gene3D" id="3.50.50.60">
    <property type="entry name" value="FAD/NAD(P)-binding domain"/>
    <property type="match status" value="1"/>
</dbReference>
<dbReference type="GO" id="GO:0016020">
    <property type="term" value="C:membrane"/>
    <property type="evidence" value="ECO:0007669"/>
    <property type="project" value="InterPro"/>
</dbReference>
<gene>
    <name evidence="2" type="ORF">METZ01_LOCUS113700</name>
</gene>
<dbReference type="SUPFAM" id="SSF51905">
    <property type="entry name" value="FAD/NAD(P)-binding domain"/>
    <property type="match status" value="1"/>
</dbReference>
<proteinExistence type="predicted"/>
<dbReference type="InterPro" id="IPR013698">
    <property type="entry name" value="Squalene_epoxidase"/>
</dbReference>